<sequence length="73" mass="8346">MTTCLLRLREVERRVGLGRTAIYQRITSGTFPRPVKLGTSSLWVDSEIEAWVSERIRERDLVDGWLAGKALKT</sequence>
<accession>A0A1H6UKG2</accession>
<dbReference type="InterPro" id="IPR052931">
    <property type="entry name" value="Prophage_regulatory_activator"/>
</dbReference>
<dbReference type="STRING" id="529704.SAMN02927913_1660"/>
<reference evidence="1 2" key="1">
    <citation type="submission" date="2016-10" db="EMBL/GenBank/DDBJ databases">
        <authorList>
            <person name="de Groot N.N."/>
        </authorList>
    </citation>
    <scope>NUCLEOTIDE SEQUENCE [LARGE SCALE GENOMIC DNA]</scope>
    <source>
        <strain evidence="1 2">DSM 26515</strain>
    </source>
</reference>
<dbReference type="AlphaFoldDB" id="A0A1H6UKG2"/>
<name>A0A1H6UKG2_9GAMM</name>
<dbReference type="EMBL" id="FNYC01000003">
    <property type="protein sequence ID" value="SEI92833.1"/>
    <property type="molecule type" value="Genomic_DNA"/>
</dbReference>
<dbReference type="InterPro" id="IPR010260">
    <property type="entry name" value="AlpA"/>
</dbReference>
<organism evidence="1 2">
    <name type="scientific">Frateuria terrea</name>
    <dbReference type="NCBI Taxonomy" id="529704"/>
    <lineage>
        <taxon>Bacteria</taxon>
        <taxon>Pseudomonadati</taxon>
        <taxon>Pseudomonadota</taxon>
        <taxon>Gammaproteobacteria</taxon>
        <taxon>Lysobacterales</taxon>
        <taxon>Rhodanobacteraceae</taxon>
        <taxon>Frateuria</taxon>
    </lineage>
</organism>
<protein>
    <submittedName>
        <fullName evidence="1">Transcriptional regulator, AlpA family</fullName>
    </submittedName>
</protein>
<evidence type="ECO:0000313" key="2">
    <source>
        <dbReference type="Proteomes" id="UP000199420"/>
    </source>
</evidence>
<dbReference type="PANTHER" id="PTHR36154">
    <property type="entry name" value="DNA-BINDING TRANSCRIPTIONAL ACTIVATOR ALPA"/>
    <property type="match status" value="1"/>
</dbReference>
<gene>
    <name evidence="1" type="ORF">SAMN04487997_2067</name>
</gene>
<dbReference type="PANTHER" id="PTHR36154:SF1">
    <property type="entry name" value="DNA-BINDING TRANSCRIPTIONAL ACTIVATOR ALPA"/>
    <property type="match status" value="1"/>
</dbReference>
<dbReference type="Pfam" id="PF05930">
    <property type="entry name" value="Phage_AlpA"/>
    <property type="match status" value="1"/>
</dbReference>
<keyword evidence="2" id="KW-1185">Reference proteome</keyword>
<evidence type="ECO:0000313" key="1">
    <source>
        <dbReference type="EMBL" id="SEI92833.1"/>
    </source>
</evidence>
<dbReference type="Gene3D" id="1.10.238.160">
    <property type="match status" value="1"/>
</dbReference>
<dbReference type="OrthoDB" id="8455288at2"/>
<dbReference type="RefSeq" id="WP_091335840.1">
    <property type="nucleotide sequence ID" value="NZ_FNYC01000003.1"/>
</dbReference>
<proteinExistence type="predicted"/>
<dbReference type="Proteomes" id="UP000199420">
    <property type="component" value="Unassembled WGS sequence"/>
</dbReference>